<evidence type="ECO:0000313" key="3">
    <source>
        <dbReference type="EMBL" id="QQL49764.1"/>
    </source>
</evidence>
<proteinExistence type="inferred from homology"/>
<dbReference type="PANTHER" id="PTHR30023">
    <property type="entry name" value="D-ALANYL-D-ALANINE CARBOXYPEPTIDASE"/>
    <property type="match status" value="1"/>
</dbReference>
<gene>
    <name evidence="3" type="ORF">GO620_016590</name>
</gene>
<dbReference type="RefSeq" id="WP_157525017.1">
    <property type="nucleotide sequence ID" value="NZ_CP066775.1"/>
</dbReference>
<dbReference type="AlphaFoldDB" id="A0A6I4HZ26"/>
<evidence type="ECO:0000313" key="4">
    <source>
        <dbReference type="Proteomes" id="UP000429232"/>
    </source>
</evidence>
<dbReference type="InterPro" id="IPR000667">
    <property type="entry name" value="Peptidase_S13"/>
</dbReference>
<protein>
    <submittedName>
        <fullName evidence="3">D-alanyl-D-alanine carboxypeptidase</fullName>
    </submittedName>
</protein>
<dbReference type="KEGG" id="mgik:GO620_016590"/>
<evidence type="ECO:0000256" key="1">
    <source>
        <dbReference type="ARBA" id="ARBA00006096"/>
    </source>
</evidence>
<dbReference type="PRINTS" id="PR00922">
    <property type="entry name" value="DADACBPTASE3"/>
</dbReference>
<dbReference type="SUPFAM" id="SSF56601">
    <property type="entry name" value="beta-lactamase/transpeptidase-like"/>
    <property type="match status" value="1"/>
</dbReference>
<dbReference type="Pfam" id="PF02113">
    <property type="entry name" value="Peptidase_S13"/>
    <property type="match status" value="1"/>
</dbReference>
<keyword evidence="4" id="KW-1185">Reference proteome</keyword>
<dbReference type="GO" id="GO:0004185">
    <property type="term" value="F:serine-type carboxypeptidase activity"/>
    <property type="evidence" value="ECO:0007669"/>
    <property type="project" value="InterPro"/>
</dbReference>
<accession>A0A6I4HZ26</accession>
<dbReference type="EMBL" id="CP066775">
    <property type="protein sequence ID" value="QQL49764.1"/>
    <property type="molecule type" value="Genomic_DNA"/>
</dbReference>
<comment type="similarity">
    <text evidence="1">Belongs to the peptidase S13 family.</text>
</comment>
<organism evidence="3 4">
    <name type="scientific">Mucilaginibacter ginkgonis</name>
    <dbReference type="NCBI Taxonomy" id="2682091"/>
    <lineage>
        <taxon>Bacteria</taxon>
        <taxon>Pseudomonadati</taxon>
        <taxon>Bacteroidota</taxon>
        <taxon>Sphingobacteriia</taxon>
        <taxon>Sphingobacteriales</taxon>
        <taxon>Sphingobacteriaceae</taxon>
        <taxon>Mucilaginibacter</taxon>
    </lineage>
</organism>
<dbReference type="Proteomes" id="UP000429232">
    <property type="component" value="Chromosome"/>
</dbReference>
<dbReference type="InterPro" id="IPR012338">
    <property type="entry name" value="Beta-lactam/transpept-like"/>
</dbReference>
<dbReference type="Gene3D" id="3.40.710.10">
    <property type="entry name" value="DD-peptidase/beta-lactamase superfamily"/>
    <property type="match status" value="2"/>
</dbReference>
<keyword evidence="3" id="KW-0121">Carboxypeptidase</keyword>
<sequence>MLRRLSIMILAATLLTNSFVAQAGRIPKRKIRRMFKHLAIVNDHFTGFMLYDLDKGRSIFELNSNKYFTPASNTKLFTFYTCLNMLGDSIPGIKYSIEGDSLLFSGTGDPSFLHADLKGNNAFSFLKQQNKQLLFCTGNYQKEIFGAGWAWDDYNDYYQAEINNLPLYGNTVYFSADSSRNLSVTPAFFRSLLLRDTASKQSTFSIKRDLVSNRFYFLGAKPSSKYHQWVPFKTSDELTVKLLADTLKKPVYLSHMTLPANAKIIYNIKADSVYKLMLQTSDNFVAEQLLLVCSSVKYGYLNTDSVRQYAIDSLLNDLPDKPQWRDGSGLSRQNLFTPRSIIALLQKISAKVNDEKKLFGMLPNGGVSGTLRTAYNTDNGEPFVFAKTGSLSNNYNQSGYLVTRKGHRLAFSFMNNNYTDATHAVRDEMVRIMTLIHEKF</sequence>
<evidence type="ECO:0000256" key="2">
    <source>
        <dbReference type="ARBA" id="ARBA00022801"/>
    </source>
</evidence>
<keyword evidence="3" id="KW-0645">Protease</keyword>
<name>A0A6I4HZ26_9SPHI</name>
<reference evidence="3 4" key="1">
    <citation type="submission" date="2020-12" db="EMBL/GenBank/DDBJ databases">
        <title>HMF7856_wgs.fasta genome submission.</title>
        <authorList>
            <person name="Kang H."/>
            <person name="Kim H."/>
            <person name="Joh K."/>
        </authorList>
    </citation>
    <scope>NUCLEOTIDE SEQUENCE [LARGE SCALE GENOMIC DNA]</scope>
    <source>
        <strain evidence="3 4">HMF7856</strain>
    </source>
</reference>
<dbReference type="PANTHER" id="PTHR30023:SF0">
    <property type="entry name" value="PENICILLIN-SENSITIVE CARBOXYPEPTIDASE A"/>
    <property type="match status" value="1"/>
</dbReference>
<keyword evidence="2" id="KW-0378">Hydrolase</keyword>
<dbReference type="GO" id="GO:0000270">
    <property type="term" value="P:peptidoglycan metabolic process"/>
    <property type="evidence" value="ECO:0007669"/>
    <property type="project" value="TreeGrafter"/>
</dbReference>
<dbReference type="GO" id="GO:0006508">
    <property type="term" value="P:proteolysis"/>
    <property type="evidence" value="ECO:0007669"/>
    <property type="project" value="InterPro"/>
</dbReference>